<dbReference type="OrthoDB" id="4915290at2759"/>
<dbReference type="AlphaFoldDB" id="A0A0F7ZT95"/>
<dbReference type="InterPro" id="IPR052579">
    <property type="entry name" value="Zinc_finger_SWIM"/>
</dbReference>
<reference evidence="3 4" key="1">
    <citation type="journal article" date="2014" name="Genome Biol. Evol.">
        <title>Comparative genomics and transcriptomics analyses reveal divergent lifestyle features of nematode endoparasitic fungus Hirsutella minnesotensis.</title>
        <authorList>
            <person name="Lai Y."/>
            <person name="Liu K."/>
            <person name="Zhang X."/>
            <person name="Zhang X."/>
            <person name="Li K."/>
            <person name="Wang N."/>
            <person name="Shu C."/>
            <person name="Wu Y."/>
            <person name="Wang C."/>
            <person name="Bushley K.E."/>
            <person name="Xiang M."/>
            <person name="Liu X."/>
        </authorList>
    </citation>
    <scope>NUCLEOTIDE SEQUENCE [LARGE SCALE GENOMIC DNA]</scope>
    <source>
        <strain evidence="3 4">3608</strain>
    </source>
</reference>
<gene>
    <name evidence="3" type="ORF">HIM_07915</name>
</gene>
<feature type="compositionally biased region" description="Basic and acidic residues" evidence="1">
    <location>
        <begin position="742"/>
        <end position="755"/>
    </location>
</feature>
<dbReference type="EMBL" id="KQ030543">
    <property type="protein sequence ID" value="KJZ72723.1"/>
    <property type="molecule type" value="Genomic_DNA"/>
</dbReference>
<name>A0A0F7ZT95_9HYPO</name>
<dbReference type="PANTHER" id="PTHR31569">
    <property type="entry name" value="SWIM-TYPE DOMAIN-CONTAINING PROTEIN"/>
    <property type="match status" value="1"/>
</dbReference>
<proteinExistence type="predicted"/>
<dbReference type="InterPro" id="IPR018289">
    <property type="entry name" value="MULE_transposase_dom"/>
</dbReference>
<feature type="domain" description="MULE transposase" evidence="2">
    <location>
        <begin position="282"/>
        <end position="378"/>
    </location>
</feature>
<keyword evidence="4" id="KW-1185">Reference proteome</keyword>
<evidence type="ECO:0000313" key="4">
    <source>
        <dbReference type="Proteomes" id="UP000054481"/>
    </source>
</evidence>
<feature type="region of interest" description="Disordered" evidence="1">
    <location>
        <begin position="647"/>
        <end position="765"/>
    </location>
</feature>
<dbReference type="PANTHER" id="PTHR31569:SF4">
    <property type="entry name" value="SWIM-TYPE DOMAIN-CONTAINING PROTEIN"/>
    <property type="match status" value="1"/>
</dbReference>
<sequence length="792" mass="91399">MASPALIPALPPTLSEPGGELPVDSADEFSESDDCDDFHDNDDWDGQPWEVEFPSDSPLLTTSYESFDRLLDVLKAFCIQNRMGIVTIRSQKDKAKKRTIKYELACDKSRYFNPKASVAKIRNTNTAKIAANCPFKVIVQSLQANNYEWSMRIVSSLHRDHGPSHSLSEHYHWRKLTAEQMKLLEDLCLDTTISSRSVHKQLCHKWPKIPVRRADIYNWRWKVNQAKRQGYGPANDFVRTLSESKKVWIWGLDWIEDEFRFRHAAWGYHQGGKMWQQFSSCLQIDATYSTNCYKMPLVTVVTVSSEKTSMPVCYGLLNNEQYASFEWFLKQVSRFLRAGIIRSPEVVITDMDDQLRNAIRQIFPNTQLQLCVFHINSNVVSYIKKWWKKDNDSDLDDDAENGDNTDALDVQEMERENTKVKNMRDAKLGSLPKRVLNTRAGLYLLWRFMVYSRSEEDFIQAWKQLQESFPQQKRILRYLKDTYLPLKKEWACCFTRYYRNFGLITTSPAESNHHSLKTYHLSLRSDLPDVEAAAASQTADKRQLYKDKIQQANTTIRNQFSGREWLGQLPLNVTRWALDQLNEMHRVMESSRVSKKALPQCSGSTRAQYGLPCAHRLLELARRKEPLKRQDLDPFWHLKRSRDIDDPLLQIRRPPMGIPKGRPRNGEPFGNERAIPEKQLAPQGSTRSGVQRSARRNYSQFELGATLEEEDAADAQDKPRRRPKRSKVVESGSTRVTRRQAKTQDDSSKRAERCNSSEMTSEMTQDLGVADSWLANEGGKDTVGDSITVATN</sequence>
<feature type="compositionally biased region" description="Polar residues" evidence="1">
    <location>
        <begin position="682"/>
        <end position="700"/>
    </location>
</feature>
<feature type="compositionally biased region" description="Acidic residues" evidence="1">
    <location>
        <begin position="25"/>
        <end position="34"/>
    </location>
</feature>
<dbReference type="Pfam" id="PF10551">
    <property type="entry name" value="MULE"/>
    <property type="match status" value="1"/>
</dbReference>
<accession>A0A0F7ZT95</accession>
<protein>
    <recommendedName>
        <fullName evidence="2">MULE transposase domain-containing protein</fullName>
    </recommendedName>
</protein>
<evidence type="ECO:0000256" key="1">
    <source>
        <dbReference type="SAM" id="MobiDB-lite"/>
    </source>
</evidence>
<dbReference type="Proteomes" id="UP000054481">
    <property type="component" value="Unassembled WGS sequence"/>
</dbReference>
<feature type="region of interest" description="Disordered" evidence="1">
    <location>
        <begin position="1"/>
        <end position="34"/>
    </location>
</feature>
<organism evidence="3 4">
    <name type="scientific">Hirsutella minnesotensis 3608</name>
    <dbReference type="NCBI Taxonomy" id="1043627"/>
    <lineage>
        <taxon>Eukaryota</taxon>
        <taxon>Fungi</taxon>
        <taxon>Dikarya</taxon>
        <taxon>Ascomycota</taxon>
        <taxon>Pezizomycotina</taxon>
        <taxon>Sordariomycetes</taxon>
        <taxon>Hypocreomycetidae</taxon>
        <taxon>Hypocreales</taxon>
        <taxon>Ophiocordycipitaceae</taxon>
        <taxon>Hirsutella</taxon>
    </lineage>
</organism>
<evidence type="ECO:0000259" key="2">
    <source>
        <dbReference type="Pfam" id="PF10551"/>
    </source>
</evidence>
<evidence type="ECO:0000313" key="3">
    <source>
        <dbReference type="EMBL" id="KJZ72723.1"/>
    </source>
</evidence>